<dbReference type="GO" id="GO:0032259">
    <property type="term" value="P:methylation"/>
    <property type="evidence" value="ECO:0007669"/>
    <property type="project" value="UniProtKB-KW"/>
</dbReference>
<dbReference type="InterPro" id="IPR018773">
    <property type="entry name" value="MeTrfase_reg_dom_prd"/>
</dbReference>
<dbReference type="RefSeq" id="WP_369062430.1">
    <property type="nucleotide sequence ID" value="NZ_CP158375.1"/>
</dbReference>
<proteinExistence type="predicted"/>
<dbReference type="CDD" id="cd02440">
    <property type="entry name" value="AdoMet_MTases"/>
    <property type="match status" value="1"/>
</dbReference>
<dbReference type="EC" id="2.1.1.-" evidence="3"/>
<dbReference type="PANTHER" id="PTHR43861">
    <property type="entry name" value="TRANS-ACONITATE 2-METHYLTRANSFERASE-RELATED"/>
    <property type="match status" value="1"/>
</dbReference>
<sequence>MTSWSEGYTTDLQYTSSFYSELAPAHLGFAALVAGARPPALSGEFNYCELGCGQGVSVNVLAATNPQGRFWGMDFNPAQIANARKMAADAQLTNVEFRDWSFAQAIERADDLPRFDIIALHGVLTWISEENVSQILAFIERTLQPGGLVYVSYNALPGWSQALSFRHMARQVYLKGDIDTAPTRALDLAQRMKDAGGVYFAVNPTLEPKLANLRTQPGAYFAHEYLNRHWRPFHFSEVAERMGEARLDFVTSAGLMENIPEAATTPDAAAVIAQEAGGDRVWTEQLRDFANNKGFRRDIFGRGLNLLNPVELALTLHGQHFALAAPRGRISLSFSGPMGEMSGPEPVYTPVLDRLAAGPASFVELQGLVPEQNLALAIQVLTLLVHSKQVLPVFPETDVEPARRLNHVLLDAYRKGRAYNVLALPAARTGQVISGADLLVACAVVVGRGEDIADAAAYGQALLAASGRGLSPDGRALEGDEARAYLVEQMTPAFEGRIDVWKSLGAF</sequence>
<dbReference type="Gene3D" id="3.40.50.150">
    <property type="entry name" value="Vaccinia Virus protein VP39"/>
    <property type="match status" value="1"/>
</dbReference>
<evidence type="ECO:0000259" key="1">
    <source>
        <dbReference type="Pfam" id="PF10119"/>
    </source>
</evidence>
<reference evidence="3" key="1">
    <citation type="submission" date="2024-06" db="EMBL/GenBank/DDBJ databases">
        <title>Caulobacter inopinatus, sp. nov.</title>
        <authorList>
            <person name="Donachie S.P."/>
        </authorList>
    </citation>
    <scope>NUCLEOTIDE SEQUENCE</scope>
    <source>
        <strain evidence="3">73W</strain>
    </source>
</reference>
<name>A0AB39KXN9_9CAUL</name>
<feature type="domain" description="Methyltransferase regulatory" evidence="1">
    <location>
        <begin position="219"/>
        <end position="300"/>
    </location>
</feature>
<dbReference type="SUPFAM" id="SSF53335">
    <property type="entry name" value="S-adenosyl-L-methionine-dependent methyltransferases"/>
    <property type="match status" value="1"/>
</dbReference>
<evidence type="ECO:0000313" key="3">
    <source>
        <dbReference type="EMBL" id="XDO98555.1"/>
    </source>
</evidence>
<accession>A0AB39KXN9</accession>
<dbReference type="InterPro" id="IPR025714">
    <property type="entry name" value="Methyltranfer_dom"/>
</dbReference>
<gene>
    <name evidence="3" type="ORF">ABOZ73_09100</name>
</gene>
<keyword evidence="3" id="KW-0808">Transferase</keyword>
<feature type="domain" description="Methyltransferase" evidence="2">
    <location>
        <begin position="45"/>
        <end position="155"/>
    </location>
</feature>
<dbReference type="GO" id="GO:0008168">
    <property type="term" value="F:methyltransferase activity"/>
    <property type="evidence" value="ECO:0007669"/>
    <property type="project" value="UniProtKB-KW"/>
</dbReference>
<dbReference type="Pfam" id="PF13847">
    <property type="entry name" value="Methyltransf_31"/>
    <property type="match status" value="1"/>
</dbReference>
<protein>
    <submittedName>
        <fullName evidence="3">Class I SAM-dependent methyltransferase</fullName>
        <ecNumber evidence="3">2.1.1.-</ecNumber>
    </submittedName>
</protein>
<dbReference type="Pfam" id="PF10119">
    <property type="entry name" value="MethyTransf_Reg"/>
    <property type="match status" value="1"/>
</dbReference>
<keyword evidence="3" id="KW-0489">Methyltransferase</keyword>
<dbReference type="AlphaFoldDB" id="A0AB39KXN9"/>
<evidence type="ECO:0000259" key="2">
    <source>
        <dbReference type="Pfam" id="PF13847"/>
    </source>
</evidence>
<dbReference type="EMBL" id="CP158375">
    <property type="protein sequence ID" value="XDO98555.1"/>
    <property type="molecule type" value="Genomic_DNA"/>
</dbReference>
<dbReference type="InterPro" id="IPR029063">
    <property type="entry name" value="SAM-dependent_MTases_sf"/>
</dbReference>
<organism evidence="3">
    <name type="scientific">Caulobacter sp. 73W</name>
    <dbReference type="NCBI Taxonomy" id="3161137"/>
    <lineage>
        <taxon>Bacteria</taxon>
        <taxon>Pseudomonadati</taxon>
        <taxon>Pseudomonadota</taxon>
        <taxon>Alphaproteobacteria</taxon>
        <taxon>Caulobacterales</taxon>
        <taxon>Caulobacteraceae</taxon>
        <taxon>Caulobacter</taxon>
    </lineage>
</organism>